<feature type="compositionally biased region" description="Low complexity" evidence="1">
    <location>
        <begin position="163"/>
        <end position="200"/>
    </location>
</feature>
<dbReference type="PANTHER" id="PTHR22929">
    <property type="entry name" value="RNA POLYMERASE III TRANSCRIPTION INITIATION FACTOR B"/>
    <property type="match status" value="1"/>
</dbReference>
<feature type="region of interest" description="Disordered" evidence="1">
    <location>
        <begin position="333"/>
        <end position="377"/>
    </location>
</feature>
<keyword evidence="4" id="KW-1185">Reference proteome</keyword>
<comment type="caution">
    <text evidence="3">The sequence shown here is derived from an EMBL/GenBank/DDBJ whole genome shotgun (WGS) entry which is preliminary data.</text>
</comment>
<organism evidence="3 4">
    <name type="scientific">Microdochium trichocladiopsis</name>
    <dbReference type="NCBI Taxonomy" id="1682393"/>
    <lineage>
        <taxon>Eukaryota</taxon>
        <taxon>Fungi</taxon>
        <taxon>Dikarya</taxon>
        <taxon>Ascomycota</taxon>
        <taxon>Pezizomycotina</taxon>
        <taxon>Sordariomycetes</taxon>
        <taxon>Xylariomycetidae</taxon>
        <taxon>Xylariales</taxon>
        <taxon>Microdochiaceae</taxon>
        <taxon>Microdochium</taxon>
    </lineage>
</organism>
<dbReference type="Proteomes" id="UP000756346">
    <property type="component" value="Unassembled WGS sequence"/>
</dbReference>
<dbReference type="Gene3D" id="1.10.10.60">
    <property type="entry name" value="Homeodomain-like"/>
    <property type="match status" value="1"/>
</dbReference>
<accession>A0A9P8YF23</accession>
<proteinExistence type="predicted"/>
<feature type="compositionally biased region" description="Basic and acidic residues" evidence="1">
    <location>
        <begin position="342"/>
        <end position="353"/>
    </location>
</feature>
<name>A0A9P8YF23_9PEZI</name>
<protein>
    <recommendedName>
        <fullName evidence="2">Myb-like domain-containing protein</fullName>
    </recommendedName>
</protein>
<gene>
    <name evidence="3" type="ORF">B0I36DRAFT_314710</name>
</gene>
<reference evidence="3" key="1">
    <citation type="journal article" date="2021" name="Nat. Commun.">
        <title>Genetic determinants of endophytism in the Arabidopsis root mycobiome.</title>
        <authorList>
            <person name="Mesny F."/>
            <person name="Miyauchi S."/>
            <person name="Thiergart T."/>
            <person name="Pickel B."/>
            <person name="Atanasova L."/>
            <person name="Karlsson M."/>
            <person name="Huettel B."/>
            <person name="Barry K.W."/>
            <person name="Haridas S."/>
            <person name="Chen C."/>
            <person name="Bauer D."/>
            <person name="Andreopoulos W."/>
            <person name="Pangilinan J."/>
            <person name="LaButti K."/>
            <person name="Riley R."/>
            <person name="Lipzen A."/>
            <person name="Clum A."/>
            <person name="Drula E."/>
            <person name="Henrissat B."/>
            <person name="Kohler A."/>
            <person name="Grigoriev I.V."/>
            <person name="Martin F.M."/>
            <person name="Hacquard S."/>
        </authorList>
    </citation>
    <scope>NUCLEOTIDE SEQUENCE</scope>
    <source>
        <strain evidence="3">MPI-CAGE-CH-0230</strain>
    </source>
</reference>
<feature type="domain" description="Myb-like" evidence="2">
    <location>
        <begin position="435"/>
        <end position="483"/>
    </location>
</feature>
<dbReference type="GeneID" id="70182347"/>
<dbReference type="SMART" id="SM00717">
    <property type="entry name" value="SANT"/>
    <property type="match status" value="1"/>
</dbReference>
<feature type="compositionally biased region" description="Low complexity" evidence="1">
    <location>
        <begin position="23"/>
        <end position="53"/>
    </location>
</feature>
<dbReference type="Pfam" id="PF15963">
    <property type="entry name" value="Myb_DNA-bind_7"/>
    <property type="match status" value="1"/>
</dbReference>
<dbReference type="AlphaFoldDB" id="A0A9P8YF23"/>
<feature type="compositionally biased region" description="Acidic residues" evidence="1">
    <location>
        <begin position="548"/>
        <end position="557"/>
    </location>
</feature>
<dbReference type="RefSeq" id="XP_046016853.1">
    <property type="nucleotide sequence ID" value="XM_046152801.1"/>
</dbReference>
<feature type="compositionally biased region" description="Low complexity" evidence="1">
    <location>
        <begin position="611"/>
        <end position="621"/>
    </location>
</feature>
<evidence type="ECO:0000259" key="2">
    <source>
        <dbReference type="SMART" id="SM00717"/>
    </source>
</evidence>
<dbReference type="GO" id="GO:0001156">
    <property type="term" value="F:TFIIIC-class transcription factor complex binding"/>
    <property type="evidence" value="ECO:0007669"/>
    <property type="project" value="TreeGrafter"/>
</dbReference>
<feature type="compositionally biased region" description="Basic and acidic residues" evidence="1">
    <location>
        <begin position="599"/>
        <end position="610"/>
    </location>
</feature>
<evidence type="ECO:0000313" key="3">
    <source>
        <dbReference type="EMBL" id="KAH7037732.1"/>
    </source>
</evidence>
<dbReference type="SUPFAM" id="SSF46689">
    <property type="entry name" value="Homeodomain-like"/>
    <property type="match status" value="1"/>
</dbReference>
<feature type="region of interest" description="Disordered" evidence="1">
    <location>
        <begin position="1"/>
        <end position="285"/>
    </location>
</feature>
<dbReference type="InterPro" id="IPR009057">
    <property type="entry name" value="Homeodomain-like_sf"/>
</dbReference>
<dbReference type="OrthoDB" id="272624at2759"/>
<evidence type="ECO:0000313" key="4">
    <source>
        <dbReference type="Proteomes" id="UP000756346"/>
    </source>
</evidence>
<dbReference type="EMBL" id="JAGTJQ010000002">
    <property type="protein sequence ID" value="KAH7037732.1"/>
    <property type="molecule type" value="Genomic_DNA"/>
</dbReference>
<feature type="compositionally biased region" description="Basic residues" evidence="1">
    <location>
        <begin position="201"/>
        <end position="213"/>
    </location>
</feature>
<feature type="compositionally biased region" description="Basic residues" evidence="1">
    <location>
        <begin position="231"/>
        <end position="242"/>
    </location>
</feature>
<dbReference type="PANTHER" id="PTHR22929:SF0">
    <property type="entry name" value="TRANSCRIPTION FACTOR TFIIIB COMPONENT B'' HOMOLOG"/>
    <property type="match status" value="1"/>
</dbReference>
<dbReference type="InterPro" id="IPR039467">
    <property type="entry name" value="TFIIIB_B''_Myb"/>
</dbReference>
<sequence>MSSMLKKTGGLAFKPKALSRRGATGSAASTQPPTAATSTATTRAPTTEPQQPTVEAPSLTPPATISSSHDRPSTTKSSVASDEQAPPTSDALNHSVASLALNAPTSSTPRSIARRQTKSAPRTAEDVETAAPATVSSEGAGALSRPAGEGLQPTPQTSRTIADTRPTPDTTSATPSTEAAEATASSSATEVQEPSAAASAPRKKRAYTRRKPRAVGENGAGAASTDGTAPPRKRARSQGRKRATTDGEGATEGSQGTDGEARATPKPSKRRRRSPTPDDAVNVKVDHTAVKMSELTRDLGIGVPFKHAEAIAERAREARNRARLRKLEKDKIRMGLLPDPGDDIHGSHKRDADQSVSKSRLGSSAPEGGSGQAPEAAGPGYIVVDGQIIINQQSLMIDNHASAENDISNMRTVVEDDFTHLTTSASFMRESRVMGANSWTEEETEKFYNYLQMFGTDFETISHMFPGKNRRMVKLKFNREERLRPNRINAAVMARNDKDVNIDLDHYKEKRTNWQEADEILKEHDALVAEHNIEVQRLKAERRAQGLADDDDDEDDVNGGAQSKIVDSDATTTKGGSTGGGATAADDDDDGEDQNQAGPDEHNEQSHELHASSTAIAAAAG</sequence>
<dbReference type="GO" id="GO:0070898">
    <property type="term" value="P:RNA polymerase III preinitiation complex assembly"/>
    <property type="evidence" value="ECO:0007669"/>
    <property type="project" value="TreeGrafter"/>
</dbReference>
<dbReference type="InterPro" id="IPR001005">
    <property type="entry name" value="SANT/Myb"/>
</dbReference>
<feature type="region of interest" description="Disordered" evidence="1">
    <location>
        <begin position="544"/>
        <end position="621"/>
    </location>
</feature>
<feature type="compositionally biased region" description="Polar residues" evidence="1">
    <location>
        <begin position="74"/>
        <end position="96"/>
    </location>
</feature>
<dbReference type="GO" id="GO:0000126">
    <property type="term" value="C:transcription factor TFIIIB complex"/>
    <property type="evidence" value="ECO:0007669"/>
    <property type="project" value="TreeGrafter"/>
</dbReference>
<evidence type="ECO:0000256" key="1">
    <source>
        <dbReference type="SAM" id="MobiDB-lite"/>
    </source>
</evidence>
<dbReference type="CDD" id="cd00167">
    <property type="entry name" value="SANT"/>
    <property type="match status" value="1"/>
</dbReference>